<dbReference type="Proteomes" id="UP000315234">
    <property type="component" value="Unassembled WGS sequence"/>
</dbReference>
<comment type="caution">
    <text evidence="1">The sequence shown here is derived from an EMBL/GenBank/DDBJ whole genome shotgun (WGS) entry which is preliminary data.</text>
</comment>
<gene>
    <name evidence="1" type="ORF">Cst04h_05890</name>
</gene>
<reference evidence="1 2" key="1">
    <citation type="submission" date="2019-06" db="EMBL/GenBank/DDBJ databases">
        <title>Draft genome sequence of Corynebacterium striatum NBRC 15291.</title>
        <authorList>
            <person name="Miura T."/>
            <person name="Furukawa M."/>
            <person name="Shimamura M."/>
            <person name="Ohyama Y."/>
            <person name="Yamazoe A."/>
            <person name="Kawasaki H."/>
        </authorList>
    </citation>
    <scope>NUCLEOTIDE SEQUENCE [LARGE SCALE GENOMIC DNA]</scope>
    <source>
        <strain evidence="1 2">NBRC 15291</strain>
    </source>
</reference>
<dbReference type="EMBL" id="BJLD01000001">
    <property type="protein sequence ID" value="GEA42419.1"/>
    <property type="molecule type" value="Genomic_DNA"/>
</dbReference>
<organism evidence="1 2">
    <name type="scientific">Corynebacterium striatum</name>
    <dbReference type="NCBI Taxonomy" id="43770"/>
    <lineage>
        <taxon>Bacteria</taxon>
        <taxon>Bacillati</taxon>
        <taxon>Actinomycetota</taxon>
        <taxon>Actinomycetes</taxon>
        <taxon>Mycobacteriales</taxon>
        <taxon>Corynebacteriaceae</taxon>
        <taxon>Corynebacterium</taxon>
    </lineage>
</organism>
<dbReference type="AlphaFoldDB" id="A0ABC9ZJQ1"/>
<sequence length="66" mass="7213">MPYLYLARVPDGLEIKNPAHSLIAGRKEGEFGELGHHRDTTPQPWAMSFYLPRVCGACSEIPGGAC</sequence>
<name>A0ABC9ZJQ1_CORST</name>
<evidence type="ECO:0000313" key="1">
    <source>
        <dbReference type="EMBL" id="GEA42419.1"/>
    </source>
</evidence>
<protein>
    <submittedName>
        <fullName evidence="1">Uncharacterized protein</fullName>
    </submittedName>
</protein>
<evidence type="ECO:0000313" key="2">
    <source>
        <dbReference type="Proteomes" id="UP000315234"/>
    </source>
</evidence>
<proteinExistence type="predicted"/>
<accession>A0ABC9ZJQ1</accession>